<reference evidence="1 2" key="1">
    <citation type="journal article" date="2023" name="Life. Sci Alliance">
        <title>Evolutionary insights into 3D genome organization and epigenetic landscape of Vigna mungo.</title>
        <authorList>
            <person name="Junaid A."/>
            <person name="Singh B."/>
            <person name="Bhatia S."/>
        </authorList>
    </citation>
    <scope>NUCLEOTIDE SEQUENCE [LARGE SCALE GENOMIC DNA]</scope>
    <source>
        <strain evidence="1">Urdbean</strain>
    </source>
</reference>
<organism evidence="1 2">
    <name type="scientific">Vigna mungo</name>
    <name type="common">Black gram</name>
    <name type="synonym">Phaseolus mungo</name>
    <dbReference type="NCBI Taxonomy" id="3915"/>
    <lineage>
        <taxon>Eukaryota</taxon>
        <taxon>Viridiplantae</taxon>
        <taxon>Streptophyta</taxon>
        <taxon>Embryophyta</taxon>
        <taxon>Tracheophyta</taxon>
        <taxon>Spermatophyta</taxon>
        <taxon>Magnoliopsida</taxon>
        <taxon>eudicotyledons</taxon>
        <taxon>Gunneridae</taxon>
        <taxon>Pentapetalae</taxon>
        <taxon>rosids</taxon>
        <taxon>fabids</taxon>
        <taxon>Fabales</taxon>
        <taxon>Fabaceae</taxon>
        <taxon>Papilionoideae</taxon>
        <taxon>50 kb inversion clade</taxon>
        <taxon>NPAAA clade</taxon>
        <taxon>indigoferoid/millettioid clade</taxon>
        <taxon>Phaseoleae</taxon>
        <taxon>Vigna</taxon>
    </lineage>
</organism>
<evidence type="ECO:0000313" key="1">
    <source>
        <dbReference type="EMBL" id="WVZ02159.1"/>
    </source>
</evidence>
<accession>A0AAQ3N3D2</accession>
<evidence type="ECO:0000313" key="2">
    <source>
        <dbReference type="Proteomes" id="UP001374535"/>
    </source>
</evidence>
<dbReference type="EMBL" id="CP144694">
    <property type="protein sequence ID" value="WVZ02159.1"/>
    <property type="molecule type" value="Genomic_DNA"/>
</dbReference>
<keyword evidence="2" id="KW-1185">Reference proteome</keyword>
<dbReference type="Proteomes" id="UP001374535">
    <property type="component" value="Chromosome 7"/>
</dbReference>
<name>A0AAQ3N3D2_VIGMU</name>
<proteinExistence type="predicted"/>
<protein>
    <submittedName>
        <fullName evidence="1">Uncharacterized protein</fullName>
    </submittedName>
</protein>
<dbReference type="AlphaFoldDB" id="A0AAQ3N3D2"/>
<gene>
    <name evidence="1" type="ORF">V8G54_022965</name>
</gene>
<sequence>MECWSCGGLERSRHLQVEPCFQISSTASQNSCYFAFSSTKPFFLFFCYHLHNNTNTREAKTVRGVHENSHLLKLLGSQLENMTPIRKHFSSFTSWNQAIFSSQTNMRVVISGVIL</sequence>